<comment type="similarity">
    <text evidence="3 10">Belongs to the cytochrome P450 family.</text>
</comment>
<dbReference type="InterPro" id="IPR050364">
    <property type="entry name" value="Cytochrome_P450_fung"/>
</dbReference>
<dbReference type="STRING" id="1036808.A0A0C3DSK1"/>
<dbReference type="InterPro" id="IPR001128">
    <property type="entry name" value="Cyt_P450"/>
</dbReference>
<evidence type="ECO:0000256" key="1">
    <source>
        <dbReference type="ARBA" id="ARBA00001971"/>
    </source>
</evidence>
<reference evidence="11 12" key="1">
    <citation type="submission" date="2014-04" db="EMBL/GenBank/DDBJ databases">
        <authorList>
            <consortium name="DOE Joint Genome Institute"/>
            <person name="Kuo A."/>
            <person name="Kohler A."/>
            <person name="Nagy L.G."/>
            <person name="Floudas D."/>
            <person name="Copeland A."/>
            <person name="Barry K.W."/>
            <person name="Cichocki N."/>
            <person name="Veneault-Fourrey C."/>
            <person name="LaButti K."/>
            <person name="Lindquist E.A."/>
            <person name="Lipzen A."/>
            <person name="Lundell T."/>
            <person name="Morin E."/>
            <person name="Murat C."/>
            <person name="Sun H."/>
            <person name="Tunlid A."/>
            <person name="Henrissat B."/>
            <person name="Grigoriev I.V."/>
            <person name="Hibbett D.S."/>
            <person name="Martin F."/>
            <person name="Nordberg H.P."/>
            <person name="Cantor M.N."/>
            <person name="Hua S.X."/>
        </authorList>
    </citation>
    <scope>NUCLEOTIDE SEQUENCE [LARGE SCALE GENOMIC DNA]</scope>
    <source>
        <strain evidence="11 12">Foug A</strain>
    </source>
</reference>
<comment type="cofactor">
    <cofactor evidence="1 9">
        <name>heme</name>
        <dbReference type="ChEBI" id="CHEBI:30413"/>
    </cofactor>
</comment>
<dbReference type="PRINTS" id="PR00385">
    <property type="entry name" value="P450"/>
</dbReference>
<dbReference type="GO" id="GO:0004497">
    <property type="term" value="F:monooxygenase activity"/>
    <property type="evidence" value="ECO:0007669"/>
    <property type="project" value="UniProtKB-KW"/>
</dbReference>
<dbReference type="Gene3D" id="1.10.630.10">
    <property type="entry name" value="Cytochrome P450"/>
    <property type="match status" value="1"/>
</dbReference>
<reference evidence="12" key="2">
    <citation type="submission" date="2015-01" db="EMBL/GenBank/DDBJ databases">
        <title>Evolutionary Origins and Diversification of the Mycorrhizal Mutualists.</title>
        <authorList>
            <consortium name="DOE Joint Genome Institute"/>
            <consortium name="Mycorrhizal Genomics Consortium"/>
            <person name="Kohler A."/>
            <person name="Kuo A."/>
            <person name="Nagy L.G."/>
            <person name="Floudas D."/>
            <person name="Copeland A."/>
            <person name="Barry K.W."/>
            <person name="Cichocki N."/>
            <person name="Veneault-Fourrey C."/>
            <person name="LaButti K."/>
            <person name="Lindquist E.A."/>
            <person name="Lipzen A."/>
            <person name="Lundell T."/>
            <person name="Morin E."/>
            <person name="Murat C."/>
            <person name="Riley R."/>
            <person name="Ohm R."/>
            <person name="Sun H."/>
            <person name="Tunlid A."/>
            <person name="Henrissat B."/>
            <person name="Grigoriev I.V."/>
            <person name="Hibbett D.S."/>
            <person name="Martin F."/>
        </authorList>
    </citation>
    <scope>NUCLEOTIDE SEQUENCE [LARGE SCALE GENOMIC DNA]</scope>
    <source>
        <strain evidence="12">Foug A</strain>
    </source>
</reference>
<dbReference type="GO" id="GO:0005506">
    <property type="term" value="F:iron ion binding"/>
    <property type="evidence" value="ECO:0007669"/>
    <property type="project" value="InterPro"/>
</dbReference>
<evidence type="ECO:0008006" key="13">
    <source>
        <dbReference type="Google" id="ProtNLM"/>
    </source>
</evidence>
<dbReference type="GO" id="GO:0020037">
    <property type="term" value="F:heme binding"/>
    <property type="evidence" value="ECO:0007669"/>
    <property type="project" value="InterPro"/>
</dbReference>
<keyword evidence="7 9" id="KW-0408">Iron</keyword>
<dbReference type="SUPFAM" id="SSF48264">
    <property type="entry name" value="Cytochrome P450"/>
    <property type="match status" value="1"/>
</dbReference>
<dbReference type="InterPro" id="IPR036396">
    <property type="entry name" value="Cyt_P450_sf"/>
</dbReference>
<dbReference type="AlphaFoldDB" id="A0A0C3DSK1"/>
<protein>
    <recommendedName>
        <fullName evidence="13">Cytochrome P450</fullName>
    </recommendedName>
</protein>
<dbReference type="PROSITE" id="PS00086">
    <property type="entry name" value="CYTOCHROME_P450"/>
    <property type="match status" value="1"/>
</dbReference>
<evidence type="ECO:0000256" key="3">
    <source>
        <dbReference type="ARBA" id="ARBA00010617"/>
    </source>
</evidence>
<evidence type="ECO:0000313" key="11">
    <source>
        <dbReference type="EMBL" id="KIM59164.1"/>
    </source>
</evidence>
<keyword evidence="4 9" id="KW-0349">Heme</keyword>
<evidence type="ECO:0000256" key="6">
    <source>
        <dbReference type="ARBA" id="ARBA00023002"/>
    </source>
</evidence>
<evidence type="ECO:0000256" key="5">
    <source>
        <dbReference type="ARBA" id="ARBA00022723"/>
    </source>
</evidence>
<dbReference type="CDD" id="cd11065">
    <property type="entry name" value="CYP64-like"/>
    <property type="match status" value="1"/>
</dbReference>
<gene>
    <name evidence="11" type="ORF">SCLCIDRAFT_126576</name>
</gene>
<evidence type="ECO:0000256" key="4">
    <source>
        <dbReference type="ARBA" id="ARBA00022617"/>
    </source>
</evidence>
<keyword evidence="12" id="KW-1185">Reference proteome</keyword>
<dbReference type="Pfam" id="PF00067">
    <property type="entry name" value="p450"/>
    <property type="match status" value="1"/>
</dbReference>
<evidence type="ECO:0000256" key="7">
    <source>
        <dbReference type="ARBA" id="ARBA00023004"/>
    </source>
</evidence>
<keyword evidence="6 10" id="KW-0560">Oxidoreductase</keyword>
<keyword evidence="5 9" id="KW-0479">Metal-binding</keyword>
<proteinExistence type="inferred from homology"/>
<evidence type="ECO:0000313" key="12">
    <source>
        <dbReference type="Proteomes" id="UP000053989"/>
    </source>
</evidence>
<dbReference type="EMBL" id="KN822076">
    <property type="protein sequence ID" value="KIM59164.1"/>
    <property type="molecule type" value="Genomic_DNA"/>
</dbReference>
<evidence type="ECO:0000256" key="8">
    <source>
        <dbReference type="ARBA" id="ARBA00023033"/>
    </source>
</evidence>
<dbReference type="HOGENOM" id="CLU_001570_2_0_1"/>
<evidence type="ECO:0000256" key="9">
    <source>
        <dbReference type="PIRSR" id="PIRSR602401-1"/>
    </source>
</evidence>
<organism evidence="11 12">
    <name type="scientific">Scleroderma citrinum Foug A</name>
    <dbReference type="NCBI Taxonomy" id="1036808"/>
    <lineage>
        <taxon>Eukaryota</taxon>
        <taxon>Fungi</taxon>
        <taxon>Dikarya</taxon>
        <taxon>Basidiomycota</taxon>
        <taxon>Agaricomycotina</taxon>
        <taxon>Agaricomycetes</taxon>
        <taxon>Agaricomycetidae</taxon>
        <taxon>Boletales</taxon>
        <taxon>Sclerodermatineae</taxon>
        <taxon>Sclerodermataceae</taxon>
        <taxon>Scleroderma</taxon>
    </lineage>
</organism>
<evidence type="ECO:0000256" key="10">
    <source>
        <dbReference type="RuleBase" id="RU000461"/>
    </source>
</evidence>
<dbReference type="Proteomes" id="UP000053989">
    <property type="component" value="Unassembled WGS sequence"/>
</dbReference>
<dbReference type="InterPro" id="IPR002401">
    <property type="entry name" value="Cyt_P450_E_grp-I"/>
</dbReference>
<comment type="pathway">
    <text evidence="2">Secondary metabolite biosynthesis.</text>
</comment>
<dbReference type="InterPro" id="IPR017972">
    <property type="entry name" value="Cyt_P450_CS"/>
</dbReference>
<accession>A0A0C3DSK1</accession>
<dbReference type="PANTHER" id="PTHR46300">
    <property type="entry name" value="P450, PUTATIVE (EUROFUNG)-RELATED-RELATED"/>
    <property type="match status" value="1"/>
</dbReference>
<dbReference type="PANTHER" id="PTHR46300:SF7">
    <property type="entry name" value="P450, PUTATIVE (EUROFUNG)-RELATED"/>
    <property type="match status" value="1"/>
</dbReference>
<dbReference type="InParanoid" id="A0A0C3DSK1"/>
<name>A0A0C3DSK1_9AGAM</name>
<dbReference type="GO" id="GO:0016705">
    <property type="term" value="F:oxidoreductase activity, acting on paired donors, with incorporation or reduction of molecular oxygen"/>
    <property type="evidence" value="ECO:0007669"/>
    <property type="project" value="InterPro"/>
</dbReference>
<dbReference type="PRINTS" id="PR00463">
    <property type="entry name" value="EP450I"/>
</dbReference>
<dbReference type="OrthoDB" id="1103324at2759"/>
<evidence type="ECO:0000256" key="2">
    <source>
        <dbReference type="ARBA" id="ARBA00005179"/>
    </source>
</evidence>
<feature type="binding site" description="axial binding residue" evidence="9">
    <location>
        <position position="415"/>
    </location>
    <ligand>
        <name>heme</name>
        <dbReference type="ChEBI" id="CHEBI:30413"/>
    </ligand>
    <ligandPart>
        <name>Fe</name>
        <dbReference type="ChEBI" id="CHEBI:18248"/>
    </ligandPart>
</feature>
<sequence>MRRRGLRSLPGPRGLPFIGNLFDINIAAPWLTYTEWGKRYGGIVHCRFLGDDFVIINDVKIVRELLEQRSAIYADRPSVSFVESFGVGYNTALTRYGNKWRLHRKLFNIAFNKQASAAYKPMQIQKARQVLLRLIAAPQDYVKHIQTFSGSVVAVIAYGYDAMPEDDPFVSKAIRIGELVLDVVTAERVALFSAFPILSYIPSWLPGGRYKQWAGKIRALAREVKDEPVNYVKQRMSTGSATKSLVNDLLSADIGRDVCCDHEEIVKEVAASAFWGASNPQTFATVLVFVLAITLYPDVQAKAQEEIDRIVGQDCLPDFSDRVNLPYVEAVFLETLRWHPIGPLGFPHVMTSDDVYNGMYIPEGSTVLINVWAISRDEARYSDPTAFIPERHLNADGKFAEDFVVPTFGAGRRICPGRYVAEQSIWAIVVSILATLHISKAKDEFGNEIDVSPEFTPGIVSHPKPFPCSIVPRSSKVEQLIRTNNTLDE</sequence>
<keyword evidence="8 10" id="KW-0503">Monooxygenase</keyword>